<comment type="similarity">
    <text evidence="2">Belongs to the WD repeat EMAP family.</text>
</comment>
<dbReference type="InterPro" id="IPR005108">
    <property type="entry name" value="HELP"/>
</dbReference>
<dbReference type="Proteomes" id="UP000472260">
    <property type="component" value="Unassembled WGS sequence"/>
</dbReference>
<proteinExistence type="inferred from homology"/>
<evidence type="ECO:0000313" key="14">
    <source>
        <dbReference type="Proteomes" id="UP000472260"/>
    </source>
</evidence>
<dbReference type="GO" id="GO:0000226">
    <property type="term" value="P:microtubule cytoskeleton organization"/>
    <property type="evidence" value="ECO:0007669"/>
    <property type="project" value="TreeGrafter"/>
</dbReference>
<keyword evidence="9" id="KW-0175">Coiled coil</keyword>
<dbReference type="InterPro" id="IPR055439">
    <property type="entry name" value="Beta-prop_EML_1st"/>
</dbReference>
<sequence length="953" mass="105140">MILLSKEEKIYLTRLLYCASVLYDEQVIFISLSLADDSISAASTSDVQDRLSSLELRVQQQEDELMVMKAALADVLRRLAQSEDSAAAAKKQQSSKGQTPLREAYSMSCIANGSSSSRKSHRDSSTVSIAKKETLSSAAKSGGERKKDKPPMEGIKEKEEPPQANDKTPSAFSAIASFSNEILTCFFLCSRGSSAKRGGMERSQSSTWDSGEESRNKLVKAASTSKLLSKVVKNNIFLSSNFSTEGEYIKMFMRGRPITMFIPSDVENYDDVRTELPPERLKLEWVYGYRGRDCRANVYLLPTGEIVYFIASVVVLFNYEERTQRHYLGHTDCVKCLAVHPDKIRIATGQIAGVDKDGRPLQPHVRVWDSVSLSTLQIIGLGTFERGVGSLAFSKAVSLTSTTNEVVLAVEFHPTDANTIVTCGKSHIFFWTWSGSSLTRKQGIFGKYEKPKFVQCLAFLNNGDILTGDSGGIMLIWTRSTAEPAPGKGPKAFQITRQIKAHDGSVFTLCQMRNGTLLTGGGKDHKIILWDHDLNPERDIEVPDQYGTIRAVAEGKGEQFLVGTSRNFILRGTFNDGFQVEVQGHTDELWGLAAHPFKELFLTCAQDRQVCLWNSVDHTLEWARLLDEHGHCADFHPSGSVVAIGTHSGNLVCLHTLYFFFLAFLCRADNQTSLCLSSDGTLLAVGSHDNFIYLYTVSDKGRKYSRYGKCTGHSSYITHLDWSPDNKFIMSNSGDYEILYWDIPNGCKLIRNRSECKDIDWATYTCVLGYHVFGVWPEGSDGTDINALVRSHNKKVIALADDFCKVHLFQYPCSRPKAPSHKYSAHSSHVTNVSFMHSDSHLISTGGKDMSIMQCLGLGDSLLHNSTPRTLPSVPTSLPLSTQPDTNTPPPTPPEPLHTVTSNGQQDGSPETPPPSDDATSPSDNTLSPKDSLEPSDDTATPSDEGTTFNPPL</sequence>
<keyword evidence="6" id="KW-0677">Repeat</keyword>
<dbReference type="CDD" id="cd21950">
    <property type="entry name" value="TD_EMAP4"/>
    <property type="match status" value="1"/>
</dbReference>
<feature type="compositionally biased region" description="Basic and acidic residues" evidence="10">
    <location>
        <begin position="142"/>
        <end position="161"/>
    </location>
</feature>
<dbReference type="PROSITE" id="PS50082">
    <property type="entry name" value="WD_REPEATS_2"/>
    <property type="match status" value="3"/>
</dbReference>
<keyword evidence="4 8" id="KW-0853">WD repeat</keyword>
<dbReference type="InterPro" id="IPR036322">
    <property type="entry name" value="WD40_repeat_dom_sf"/>
</dbReference>
<organism evidence="13 14">
    <name type="scientific">Sinocyclocheilus anshuiensis</name>
    <dbReference type="NCBI Taxonomy" id="1608454"/>
    <lineage>
        <taxon>Eukaryota</taxon>
        <taxon>Metazoa</taxon>
        <taxon>Chordata</taxon>
        <taxon>Craniata</taxon>
        <taxon>Vertebrata</taxon>
        <taxon>Euteleostomi</taxon>
        <taxon>Actinopterygii</taxon>
        <taxon>Neopterygii</taxon>
        <taxon>Teleostei</taxon>
        <taxon>Ostariophysi</taxon>
        <taxon>Cypriniformes</taxon>
        <taxon>Cyprinidae</taxon>
        <taxon>Cyprininae</taxon>
        <taxon>Sinocyclocheilus</taxon>
    </lineage>
</organism>
<evidence type="ECO:0000313" key="13">
    <source>
        <dbReference type="Ensembl" id="ENSSANP00000037642.1"/>
    </source>
</evidence>
<reference evidence="13" key="2">
    <citation type="submission" date="2025-09" db="UniProtKB">
        <authorList>
            <consortium name="Ensembl"/>
        </authorList>
    </citation>
    <scope>IDENTIFICATION</scope>
</reference>
<name>A0A671MVQ8_9TELE</name>
<keyword evidence="14" id="KW-1185">Reference proteome</keyword>
<evidence type="ECO:0000256" key="9">
    <source>
        <dbReference type="SAM" id="Coils"/>
    </source>
</evidence>
<dbReference type="AlphaFoldDB" id="A0A671MVQ8"/>
<feature type="compositionally biased region" description="Polar residues" evidence="10">
    <location>
        <begin position="867"/>
        <end position="881"/>
    </location>
</feature>
<evidence type="ECO:0000256" key="4">
    <source>
        <dbReference type="ARBA" id="ARBA00022574"/>
    </source>
</evidence>
<dbReference type="Pfam" id="PF03451">
    <property type="entry name" value="HELP"/>
    <property type="match status" value="1"/>
</dbReference>
<dbReference type="Pfam" id="PF23414">
    <property type="entry name" value="Beta-prop_EML_2"/>
    <property type="match status" value="1"/>
</dbReference>
<feature type="region of interest" description="Disordered" evidence="10">
    <location>
        <begin position="112"/>
        <end position="169"/>
    </location>
</feature>
<feature type="repeat" description="WD" evidence="8">
    <location>
        <begin position="582"/>
        <end position="614"/>
    </location>
</feature>
<dbReference type="InterPro" id="IPR001680">
    <property type="entry name" value="WD40_rpt"/>
</dbReference>
<reference evidence="13" key="1">
    <citation type="submission" date="2025-08" db="UniProtKB">
        <authorList>
            <consortium name="Ensembl"/>
        </authorList>
    </citation>
    <scope>IDENTIFICATION</scope>
</reference>
<feature type="repeat" description="WD" evidence="8">
    <location>
        <begin position="499"/>
        <end position="531"/>
    </location>
</feature>
<dbReference type="GO" id="GO:0008017">
    <property type="term" value="F:microtubule binding"/>
    <property type="evidence" value="ECO:0007669"/>
    <property type="project" value="TreeGrafter"/>
</dbReference>
<feature type="domain" description="EML-like first beta-propeller" evidence="11">
    <location>
        <begin position="399"/>
        <end position="572"/>
    </location>
</feature>
<dbReference type="PANTHER" id="PTHR13720:SF11">
    <property type="entry name" value="ECHINODERM MICROTUBULE-ASSOCIATED PROTEIN-LIKE 4"/>
    <property type="match status" value="1"/>
</dbReference>
<keyword evidence="5" id="KW-0493">Microtubule</keyword>
<evidence type="ECO:0000256" key="8">
    <source>
        <dbReference type="PROSITE-ProRule" id="PRU00221"/>
    </source>
</evidence>
<evidence type="ECO:0000259" key="12">
    <source>
        <dbReference type="Pfam" id="PF23414"/>
    </source>
</evidence>
<feature type="compositionally biased region" description="Pro residues" evidence="10">
    <location>
        <begin position="887"/>
        <end position="896"/>
    </location>
</feature>
<feature type="compositionally biased region" description="Polar residues" evidence="10">
    <location>
        <begin position="938"/>
        <end position="953"/>
    </location>
</feature>
<evidence type="ECO:0000256" key="2">
    <source>
        <dbReference type="ARBA" id="ARBA00006489"/>
    </source>
</evidence>
<feature type="repeat" description="WD" evidence="8">
    <location>
        <begin position="710"/>
        <end position="751"/>
    </location>
</feature>
<evidence type="ECO:0000256" key="5">
    <source>
        <dbReference type="ARBA" id="ARBA00022701"/>
    </source>
</evidence>
<keyword evidence="3" id="KW-0963">Cytoplasm</keyword>
<feature type="compositionally biased region" description="Low complexity" evidence="10">
    <location>
        <begin position="917"/>
        <end position="926"/>
    </location>
</feature>
<feature type="coiled-coil region" evidence="9">
    <location>
        <begin position="44"/>
        <end position="92"/>
    </location>
</feature>
<dbReference type="InterPro" id="IPR055442">
    <property type="entry name" value="Beta-prop_EML-like_2nd"/>
</dbReference>
<evidence type="ECO:0000256" key="6">
    <source>
        <dbReference type="ARBA" id="ARBA00022737"/>
    </source>
</evidence>
<feature type="region of interest" description="Disordered" evidence="10">
    <location>
        <begin position="194"/>
        <end position="214"/>
    </location>
</feature>
<comment type="subcellular location">
    <subcellularLocation>
        <location evidence="1">Cytoplasm</location>
        <location evidence="1">Cytoskeleton</location>
    </subcellularLocation>
</comment>
<evidence type="ECO:0000256" key="3">
    <source>
        <dbReference type="ARBA" id="ARBA00022490"/>
    </source>
</evidence>
<evidence type="ECO:0000259" key="11">
    <source>
        <dbReference type="Pfam" id="PF23409"/>
    </source>
</evidence>
<dbReference type="FunFam" id="2.130.10.10:FF:000005">
    <property type="entry name" value="Putative echinoderm microtubule-associated protein-like 1"/>
    <property type="match status" value="1"/>
</dbReference>
<dbReference type="SUPFAM" id="SSF50978">
    <property type="entry name" value="WD40 repeat-like"/>
    <property type="match status" value="2"/>
</dbReference>
<dbReference type="GO" id="GO:0072686">
    <property type="term" value="C:mitotic spindle"/>
    <property type="evidence" value="ECO:0007669"/>
    <property type="project" value="TreeGrafter"/>
</dbReference>
<evidence type="ECO:0000256" key="1">
    <source>
        <dbReference type="ARBA" id="ARBA00004245"/>
    </source>
</evidence>
<evidence type="ECO:0000256" key="7">
    <source>
        <dbReference type="ARBA" id="ARBA00023212"/>
    </source>
</evidence>
<dbReference type="PROSITE" id="PS50294">
    <property type="entry name" value="WD_REPEATS_REGION"/>
    <property type="match status" value="2"/>
</dbReference>
<dbReference type="InterPro" id="IPR015943">
    <property type="entry name" value="WD40/YVTN_repeat-like_dom_sf"/>
</dbReference>
<dbReference type="Gene3D" id="2.130.10.10">
    <property type="entry name" value="YVTN repeat-like/Quinoprotein amine dehydrogenase"/>
    <property type="match status" value="4"/>
</dbReference>
<protein>
    <submittedName>
        <fullName evidence="13">Echinoderm microtubule-associated protein-like 4</fullName>
    </submittedName>
</protein>
<feature type="region of interest" description="Disordered" evidence="10">
    <location>
        <begin position="867"/>
        <end position="953"/>
    </location>
</feature>
<dbReference type="InterPro" id="IPR050630">
    <property type="entry name" value="WD_repeat_EMAP"/>
</dbReference>
<keyword evidence="7" id="KW-0206">Cytoskeleton</keyword>
<gene>
    <name evidence="13" type="primary">LOC107698167</name>
</gene>
<evidence type="ECO:0000256" key="10">
    <source>
        <dbReference type="SAM" id="MobiDB-lite"/>
    </source>
</evidence>
<dbReference type="SMART" id="SM00320">
    <property type="entry name" value="WD40"/>
    <property type="match status" value="9"/>
</dbReference>
<accession>A0A671MVQ8</accession>
<dbReference type="PANTHER" id="PTHR13720">
    <property type="entry name" value="WD-40 REPEAT PROTEIN"/>
    <property type="match status" value="1"/>
</dbReference>
<feature type="domain" description="EML-like second beta-propeller" evidence="12">
    <location>
        <begin position="589"/>
        <end position="854"/>
    </location>
</feature>
<dbReference type="GO" id="GO:0005874">
    <property type="term" value="C:microtubule"/>
    <property type="evidence" value="ECO:0007669"/>
    <property type="project" value="UniProtKB-KW"/>
</dbReference>
<feature type="domain" description="EML-like first beta-propeller" evidence="11">
    <location>
        <begin position="323"/>
        <end position="396"/>
    </location>
</feature>
<dbReference type="Pfam" id="PF23409">
    <property type="entry name" value="Beta-prop_EML"/>
    <property type="match status" value="2"/>
</dbReference>
<dbReference type="Ensembl" id="ENSSANT00000040066.1">
    <property type="protein sequence ID" value="ENSSANP00000037642.1"/>
    <property type="gene ID" value="ENSSANG00000018514.1"/>
</dbReference>